<dbReference type="Proteomes" id="UP000886476">
    <property type="component" value="Unassembled WGS sequence"/>
</dbReference>
<feature type="compositionally biased region" description="Basic and acidic residues" evidence="1">
    <location>
        <begin position="246"/>
        <end position="268"/>
    </location>
</feature>
<reference evidence="2" key="1">
    <citation type="submission" date="2020-05" db="EMBL/GenBank/DDBJ databases">
        <title>Nod-independent and nitrogen-fixing Bradyrhizobium aeschynomene sp. nov. isolated from nodules of Aeschynomene indica.</title>
        <authorList>
            <person name="Zhang Z."/>
        </authorList>
    </citation>
    <scope>NUCLEOTIDE SEQUENCE</scope>
    <source>
        <strain evidence="2">83012</strain>
    </source>
</reference>
<keyword evidence="3" id="KW-1185">Reference proteome</keyword>
<evidence type="ECO:0000256" key="1">
    <source>
        <dbReference type="SAM" id="MobiDB-lite"/>
    </source>
</evidence>
<comment type="caution">
    <text evidence="2">The sequence shown here is derived from an EMBL/GenBank/DDBJ whole genome shotgun (WGS) entry which is preliminary data.</text>
</comment>
<protein>
    <recommendedName>
        <fullName evidence="4">DUF2589 domain-containing protein</fullName>
    </recommendedName>
</protein>
<accession>A0ABX2CAB4</accession>
<evidence type="ECO:0000313" key="3">
    <source>
        <dbReference type="Proteomes" id="UP000886476"/>
    </source>
</evidence>
<dbReference type="EMBL" id="JABFDN010000001">
    <property type="protein sequence ID" value="NPU64297.1"/>
    <property type="molecule type" value="Genomic_DNA"/>
</dbReference>
<organism evidence="2 3">
    <name type="scientific">Bradyrhizobium aeschynomenes</name>
    <dbReference type="NCBI Taxonomy" id="2734909"/>
    <lineage>
        <taxon>Bacteria</taxon>
        <taxon>Pseudomonadati</taxon>
        <taxon>Pseudomonadota</taxon>
        <taxon>Alphaproteobacteria</taxon>
        <taxon>Hyphomicrobiales</taxon>
        <taxon>Nitrobacteraceae</taxon>
        <taxon>Bradyrhizobium</taxon>
    </lineage>
</organism>
<evidence type="ECO:0000313" key="2">
    <source>
        <dbReference type="EMBL" id="NPU64297.1"/>
    </source>
</evidence>
<name>A0ABX2CAB4_9BRAD</name>
<evidence type="ECO:0008006" key="4">
    <source>
        <dbReference type="Google" id="ProtNLM"/>
    </source>
</evidence>
<feature type="region of interest" description="Disordered" evidence="1">
    <location>
        <begin position="201"/>
        <end position="268"/>
    </location>
</feature>
<sequence length="268" mass="28821">MFSKLKEIASGAAKSVGGQFAKASGAIADLAASLATRAAAAADLGSILDIIEMVPGVKFERPEIDAGYLDTLLAAVQMGELTLAIHYRKETEASVVRLYPLPATAANELTGSDRFFAKVLINGDDDKPAIQMLINSEHLANNYRHVTADTLTNALAFPIENVKGGFIIARSFRAIARPIAGWLLGIIFDQGEKLHRRFRNERDDDVPQPTSPPSGEQQIDHPAAASTASGDSDGSSSGVRSNKSTLADDDHPMEREQPRQDRRSDQIV</sequence>
<proteinExistence type="predicted"/>
<gene>
    <name evidence="2" type="ORF">HL667_04740</name>
</gene>
<dbReference type="RefSeq" id="WP_172109356.1">
    <property type="nucleotide sequence ID" value="NZ_JABFDN010000001.1"/>
</dbReference>
<feature type="compositionally biased region" description="Low complexity" evidence="1">
    <location>
        <begin position="223"/>
        <end position="238"/>
    </location>
</feature>